<dbReference type="EnsemblMetazoa" id="PPA35083.1">
    <property type="protein sequence ID" value="PPA35083.1"/>
    <property type="gene ID" value="WBGene00273452"/>
</dbReference>
<dbReference type="Proteomes" id="UP000005239">
    <property type="component" value="Unassembled WGS sequence"/>
</dbReference>
<evidence type="ECO:0000313" key="1">
    <source>
        <dbReference type="EnsemblMetazoa" id="PPA35083.1"/>
    </source>
</evidence>
<accession>A0A2A6B8V1</accession>
<proteinExistence type="predicted"/>
<organism evidence="1 2">
    <name type="scientific">Pristionchus pacificus</name>
    <name type="common">Parasitic nematode worm</name>
    <dbReference type="NCBI Taxonomy" id="54126"/>
    <lineage>
        <taxon>Eukaryota</taxon>
        <taxon>Metazoa</taxon>
        <taxon>Ecdysozoa</taxon>
        <taxon>Nematoda</taxon>
        <taxon>Chromadorea</taxon>
        <taxon>Rhabditida</taxon>
        <taxon>Rhabditina</taxon>
        <taxon>Diplogasteromorpha</taxon>
        <taxon>Diplogasteroidea</taxon>
        <taxon>Neodiplogasteridae</taxon>
        <taxon>Pristionchus</taxon>
    </lineage>
</organism>
<keyword evidence="2" id="KW-1185">Reference proteome</keyword>
<protein>
    <submittedName>
        <fullName evidence="1">Uncharacterized protein</fullName>
    </submittedName>
</protein>
<reference evidence="1" key="2">
    <citation type="submission" date="2022-06" db="UniProtKB">
        <authorList>
            <consortium name="EnsemblMetazoa"/>
        </authorList>
    </citation>
    <scope>IDENTIFICATION</scope>
    <source>
        <strain evidence="1">PS312</strain>
    </source>
</reference>
<name>A0A2A6B8V1_PRIPA</name>
<dbReference type="AlphaFoldDB" id="A0A2A6B8V1"/>
<sequence length="139" mass="15862">MHHNYISADVYTVSVVENQHQLPRKQVNKIKYSTCSFEGSSTFVFAVEHFAGVRDLHILHALRVQDVTSLITIFFAFEYGVDVDAVLIVRLLHSRHSSCFFLGYVYTVSIADGSPFTAFTARIDFKVMHAFFCLFKAMQ</sequence>
<gene>
    <name evidence="1" type="primary">WBGene00273452</name>
</gene>
<reference evidence="2" key="1">
    <citation type="journal article" date="2008" name="Nat. Genet.">
        <title>The Pristionchus pacificus genome provides a unique perspective on nematode lifestyle and parasitism.</title>
        <authorList>
            <person name="Dieterich C."/>
            <person name="Clifton S.W."/>
            <person name="Schuster L.N."/>
            <person name="Chinwalla A."/>
            <person name="Delehaunty K."/>
            <person name="Dinkelacker I."/>
            <person name="Fulton L."/>
            <person name="Fulton R."/>
            <person name="Godfrey J."/>
            <person name="Minx P."/>
            <person name="Mitreva M."/>
            <person name="Roeseler W."/>
            <person name="Tian H."/>
            <person name="Witte H."/>
            <person name="Yang S.P."/>
            <person name="Wilson R.K."/>
            <person name="Sommer R.J."/>
        </authorList>
    </citation>
    <scope>NUCLEOTIDE SEQUENCE [LARGE SCALE GENOMIC DNA]</scope>
    <source>
        <strain evidence="2">PS312</strain>
    </source>
</reference>
<accession>A0A8R1YS63</accession>
<evidence type="ECO:0000313" key="2">
    <source>
        <dbReference type="Proteomes" id="UP000005239"/>
    </source>
</evidence>